<dbReference type="PANTHER" id="PTHR24305:SF96">
    <property type="entry name" value="CYTOCHROME P450 MONOOXYGENASE STCB-RELATED"/>
    <property type="match status" value="1"/>
</dbReference>
<dbReference type="Pfam" id="PF00067">
    <property type="entry name" value="p450"/>
    <property type="match status" value="1"/>
</dbReference>
<dbReference type="InterPro" id="IPR050121">
    <property type="entry name" value="Cytochrome_P450_monoxygenase"/>
</dbReference>
<dbReference type="InterPro" id="IPR001128">
    <property type="entry name" value="Cyt_P450"/>
</dbReference>
<keyword evidence="5 8" id="KW-0560">Oxidoreductase</keyword>
<dbReference type="GO" id="GO:0005506">
    <property type="term" value="F:iron ion binding"/>
    <property type="evidence" value="ECO:0007669"/>
    <property type="project" value="InterPro"/>
</dbReference>
<keyword evidence="8" id="KW-0503">Monooxygenase</keyword>
<sequence>MSIPVTLACGLIVPVFLFTTLVSGLQSRLAKVPGPWYSRFTHLILKYETIRGRRAFYVHDLHLQYGSIVRIAPNEVAIADIGAFSQIHKVGSGFHKAPWYDTITPNRPPGIFTMRDPHRHSARRRLFAQPFSNSALQKNWAGEIRSRVETAVAKIRRDALRGDADVFRWWTLMATDLVTHLCFGESFGMLEQGKQTPYIDSIQSALLMSVLRAELFPVYALARLIPIKKVQSIVRADEVVAEHGGRAVNNMRTSSGNRQNLFGQMLAMAEKQEDKATITEADVRDEAGNLIVAGSDTTAVTLTYLVWAVLKRPALRRELEDEVAGLSRELTFDELSQAPLLNSVIEETLRLYGAAPGALPRSVPPDGVDMSGYFLPGGTVVSTQAYTIHRDPSIFANPLEFDGYRFINQAVITPTQKTALHPFGAGSRICLGVHLANLEMRLAAALFFRECRGARISDSMTDEMMKEVNRFLIAPRGHCLKITLQ</sequence>
<evidence type="ECO:0000256" key="3">
    <source>
        <dbReference type="ARBA" id="ARBA00022617"/>
    </source>
</evidence>
<evidence type="ECO:0000256" key="4">
    <source>
        <dbReference type="ARBA" id="ARBA00022723"/>
    </source>
</evidence>
<name>A0AAN6PN15_9PEZI</name>
<dbReference type="GO" id="GO:0004497">
    <property type="term" value="F:monooxygenase activity"/>
    <property type="evidence" value="ECO:0007669"/>
    <property type="project" value="UniProtKB-KW"/>
</dbReference>
<dbReference type="PRINTS" id="PR00385">
    <property type="entry name" value="P450"/>
</dbReference>
<dbReference type="Proteomes" id="UP001303115">
    <property type="component" value="Unassembled WGS sequence"/>
</dbReference>
<gene>
    <name evidence="9" type="ORF">C8A01DRAFT_14181</name>
</gene>
<comment type="caution">
    <text evidence="9">The sequence shown here is derived from an EMBL/GenBank/DDBJ whole genome shotgun (WGS) entry which is preliminary data.</text>
</comment>
<evidence type="ECO:0000256" key="8">
    <source>
        <dbReference type="RuleBase" id="RU000461"/>
    </source>
</evidence>
<accession>A0AAN6PN15</accession>
<dbReference type="GO" id="GO:0020037">
    <property type="term" value="F:heme binding"/>
    <property type="evidence" value="ECO:0007669"/>
    <property type="project" value="InterPro"/>
</dbReference>
<dbReference type="InterPro" id="IPR017972">
    <property type="entry name" value="Cyt_P450_CS"/>
</dbReference>
<evidence type="ECO:0000256" key="6">
    <source>
        <dbReference type="ARBA" id="ARBA00023004"/>
    </source>
</evidence>
<dbReference type="EMBL" id="MU854345">
    <property type="protein sequence ID" value="KAK4042134.1"/>
    <property type="molecule type" value="Genomic_DNA"/>
</dbReference>
<keyword evidence="6 7" id="KW-0408">Iron</keyword>
<evidence type="ECO:0000256" key="7">
    <source>
        <dbReference type="PIRSR" id="PIRSR602401-1"/>
    </source>
</evidence>
<keyword evidence="4 7" id="KW-0479">Metal-binding</keyword>
<dbReference type="SUPFAM" id="SSF48264">
    <property type="entry name" value="Cytochrome P450"/>
    <property type="match status" value="1"/>
</dbReference>
<evidence type="ECO:0000256" key="1">
    <source>
        <dbReference type="ARBA" id="ARBA00001971"/>
    </source>
</evidence>
<keyword evidence="10" id="KW-1185">Reference proteome</keyword>
<evidence type="ECO:0000256" key="2">
    <source>
        <dbReference type="ARBA" id="ARBA00010617"/>
    </source>
</evidence>
<comment type="cofactor">
    <cofactor evidence="1 7">
        <name>heme</name>
        <dbReference type="ChEBI" id="CHEBI:30413"/>
    </cofactor>
</comment>
<evidence type="ECO:0000313" key="9">
    <source>
        <dbReference type="EMBL" id="KAK4042134.1"/>
    </source>
</evidence>
<dbReference type="Gene3D" id="1.10.630.10">
    <property type="entry name" value="Cytochrome P450"/>
    <property type="match status" value="1"/>
</dbReference>
<dbReference type="PRINTS" id="PR00463">
    <property type="entry name" value="EP450I"/>
</dbReference>
<dbReference type="InterPro" id="IPR002401">
    <property type="entry name" value="Cyt_P450_E_grp-I"/>
</dbReference>
<dbReference type="PROSITE" id="PS00086">
    <property type="entry name" value="CYTOCHROME_P450"/>
    <property type="match status" value="1"/>
</dbReference>
<feature type="binding site" description="axial binding residue" evidence="7">
    <location>
        <position position="430"/>
    </location>
    <ligand>
        <name>heme</name>
        <dbReference type="ChEBI" id="CHEBI:30413"/>
    </ligand>
    <ligandPart>
        <name>Fe</name>
        <dbReference type="ChEBI" id="CHEBI:18248"/>
    </ligandPart>
</feature>
<reference evidence="10" key="1">
    <citation type="journal article" date="2023" name="Mol. Phylogenet. Evol.">
        <title>Genome-scale phylogeny and comparative genomics of the fungal order Sordariales.</title>
        <authorList>
            <person name="Hensen N."/>
            <person name="Bonometti L."/>
            <person name="Westerberg I."/>
            <person name="Brannstrom I.O."/>
            <person name="Guillou S."/>
            <person name="Cros-Aarteil S."/>
            <person name="Calhoun S."/>
            <person name="Haridas S."/>
            <person name="Kuo A."/>
            <person name="Mondo S."/>
            <person name="Pangilinan J."/>
            <person name="Riley R."/>
            <person name="LaButti K."/>
            <person name="Andreopoulos B."/>
            <person name="Lipzen A."/>
            <person name="Chen C."/>
            <person name="Yan M."/>
            <person name="Daum C."/>
            <person name="Ng V."/>
            <person name="Clum A."/>
            <person name="Steindorff A."/>
            <person name="Ohm R.A."/>
            <person name="Martin F."/>
            <person name="Silar P."/>
            <person name="Natvig D.O."/>
            <person name="Lalanne C."/>
            <person name="Gautier V."/>
            <person name="Ament-Velasquez S.L."/>
            <person name="Kruys A."/>
            <person name="Hutchinson M.I."/>
            <person name="Powell A.J."/>
            <person name="Barry K."/>
            <person name="Miller A.N."/>
            <person name="Grigoriev I.V."/>
            <person name="Debuchy R."/>
            <person name="Gladieux P."/>
            <person name="Hiltunen Thoren M."/>
            <person name="Johannesson H."/>
        </authorList>
    </citation>
    <scope>NUCLEOTIDE SEQUENCE [LARGE SCALE GENOMIC DNA]</scope>
    <source>
        <strain evidence="10">CBS 284.82</strain>
    </source>
</reference>
<evidence type="ECO:0000313" key="10">
    <source>
        <dbReference type="Proteomes" id="UP001303115"/>
    </source>
</evidence>
<comment type="similarity">
    <text evidence="2 8">Belongs to the cytochrome P450 family.</text>
</comment>
<dbReference type="CDD" id="cd11059">
    <property type="entry name" value="CYP_fungal"/>
    <property type="match status" value="1"/>
</dbReference>
<proteinExistence type="inferred from homology"/>
<evidence type="ECO:0000256" key="5">
    <source>
        <dbReference type="ARBA" id="ARBA00023002"/>
    </source>
</evidence>
<organism evidence="9 10">
    <name type="scientific">Parachaetomium inaequale</name>
    <dbReference type="NCBI Taxonomy" id="2588326"/>
    <lineage>
        <taxon>Eukaryota</taxon>
        <taxon>Fungi</taxon>
        <taxon>Dikarya</taxon>
        <taxon>Ascomycota</taxon>
        <taxon>Pezizomycotina</taxon>
        <taxon>Sordariomycetes</taxon>
        <taxon>Sordariomycetidae</taxon>
        <taxon>Sordariales</taxon>
        <taxon>Chaetomiaceae</taxon>
        <taxon>Parachaetomium</taxon>
    </lineage>
</organism>
<dbReference type="GO" id="GO:0016705">
    <property type="term" value="F:oxidoreductase activity, acting on paired donors, with incorporation or reduction of molecular oxygen"/>
    <property type="evidence" value="ECO:0007669"/>
    <property type="project" value="InterPro"/>
</dbReference>
<keyword evidence="3 7" id="KW-0349">Heme</keyword>
<dbReference type="AlphaFoldDB" id="A0AAN6PN15"/>
<dbReference type="InterPro" id="IPR036396">
    <property type="entry name" value="Cyt_P450_sf"/>
</dbReference>
<protein>
    <submittedName>
        <fullName evidence="9">Cytochrome P450</fullName>
    </submittedName>
</protein>
<dbReference type="PANTHER" id="PTHR24305">
    <property type="entry name" value="CYTOCHROME P450"/>
    <property type="match status" value="1"/>
</dbReference>